<name>A0ABN8P2Z0_9CNID</name>
<gene>
    <name evidence="1" type="ORF">PLOB_00036266</name>
</gene>
<dbReference type="EMBL" id="CALNXK010000050">
    <property type="protein sequence ID" value="CAH3131758.1"/>
    <property type="molecule type" value="Genomic_DNA"/>
</dbReference>
<accession>A0ABN8P2Z0</accession>
<protein>
    <submittedName>
        <fullName evidence="1">Uncharacterized protein</fullName>
    </submittedName>
</protein>
<comment type="caution">
    <text evidence="1">The sequence shown here is derived from an EMBL/GenBank/DDBJ whole genome shotgun (WGS) entry which is preliminary data.</text>
</comment>
<proteinExistence type="predicted"/>
<reference evidence="1 2" key="1">
    <citation type="submission" date="2022-05" db="EMBL/GenBank/DDBJ databases">
        <authorList>
            <consortium name="Genoscope - CEA"/>
            <person name="William W."/>
        </authorList>
    </citation>
    <scope>NUCLEOTIDE SEQUENCE [LARGE SCALE GENOMIC DNA]</scope>
</reference>
<dbReference type="Proteomes" id="UP001159405">
    <property type="component" value="Unassembled WGS sequence"/>
</dbReference>
<keyword evidence="2" id="KW-1185">Reference proteome</keyword>
<evidence type="ECO:0000313" key="1">
    <source>
        <dbReference type="EMBL" id="CAH3131758.1"/>
    </source>
</evidence>
<sequence>MACPTPTDDDALPCKELGSKVKPVLICPQALTDLLMKKEIIQTEPSERPGPNSFKTPTYDITNDMRQASLVIADGLTQEFNKVVKNRRNVFNAAKNTDFRDIGKKLGSFSSFLDALGPMLGIFGGITSIITTFLTPNPFDEMVKYLAKEFDEVNRRLTYIETDIQDLKKVVQSENNIVAMASQMKAIRYSLRAYEPMVKSLSNAPVCGSKNLLKRPEVRAFMKQYTKDNVENSLKDLYGVDFGEVLEASSLMKSFMRAYCGKNPAKVERFMTEISNYAYAGSMVHFAFRALECRKPKRKRPIY</sequence>
<evidence type="ECO:0000313" key="2">
    <source>
        <dbReference type="Proteomes" id="UP001159405"/>
    </source>
</evidence>
<organism evidence="1 2">
    <name type="scientific">Porites lobata</name>
    <dbReference type="NCBI Taxonomy" id="104759"/>
    <lineage>
        <taxon>Eukaryota</taxon>
        <taxon>Metazoa</taxon>
        <taxon>Cnidaria</taxon>
        <taxon>Anthozoa</taxon>
        <taxon>Hexacorallia</taxon>
        <taxon>Scleractinia</taxon>
        <taxon>Fungiina</taxon>
        <taxon>Poritidae</taxon>
        <taxon>Porites</taxon>
    </lineage>
</organism>